<dbReference type="Gene3D" id="3.90.550.10">
    <property type="entry name" value="Spore Coat Polysaccharide Biosynthesis Protein SpsA, Chain A"/>
    <property type="match status" value="1"/>
</dbReference>
<protein>
    <submittedName>
        <fullName evidence="3">N-acetylglucosaminyl-diphospho-decaprenol L-rhamnosyltransferase</fullName>
        <ecNumber evidence="3">2.4.1.289</ecNumber>
    </submittedName>
</protein>
<evidence type="ECO:0000259" key="2">
    <source>
        <dbReference type="Pfam" id="PF13632"/>
    </source>
</evidence>
<reference evidence="3 4" key="1">
    <citation type="journal article" date="2020" name="Antonie Van Leeuwenhoek">
        <title>Rhodopirellula heiligendammensis sp. nov., Rhodopirellula pilleata sp. nov., and Rhodopirellula solitaria sp. nov. isolated from natural or artificial marine surfaces in Northern Germany and California, USA, and emended description of the genus Rhodopirellula.</title>
        <authorList>
            <person name="Kallscheuer N."/>
            <person name="Wiegand S."/>
            <person name="Jogler M."/>
            <person name="Boedeker C."/>
            <person name="Peeters S.H."/>
            <person name="Rast P."/>
            <person name="Heuer A."/>
            <person name="Jetten M.S.M."/>
            <person name="Rohde M."/>
            <person name="Jogler C."/>
        </authorList>
    </citation>
    <scope>NUCLEOTIDE SEQUENCE [LARGE SCALE GENOMIC DNA]</scope>
    <source>
        <strain evidence="3 4">Poly21</strain>
    </source>
</reference>
<keyword evidence="3" id="KW-0808">Transferase</keyword>
<keyword evidence="4" id="KW-1185">Reference proteome</keyword>
<evidence type="ECO:0000313" key="3">
    <source>
        <dbReference type="EMBL" id="TWU18074.1"/>
    </source>
</evidence>
<dbReference type="InterPro" id="IPR029044">
    <property type="entry name" value="Nucleotide-diphossugar_trans"/>
</dbReference>
<dbReference type="GO" id="GO:0102096">
    <property type="term" value="F:decaprenyl-N-acetyl-alpha-D-glucosaminyl-pyrophosphate:dTDP-alpha-L-rhamnose rhamnosyltransferase activity"/>
    <property type="evidence" value="ECO:0007669"/>
    <property type="project" value="UniProtKB-EC"/>
</dbReference>
<dbReference type="Pfam" id="PF13632">
    <property type="entry name" value="Glyco_trans_2_3"/>
    <property type="match status" value="1"/>
</dbReference>
<dbReference type="CDD" id="cd04186">
    <property type="entry name" value="GT_2_like_c"/>
    <property type="match status" value="1"/>
</dbReference>
<dbReference type="SUPFAM" id="SSF53448">
    <property type="entry name" value="Nucleotide-diphospho-sugar transferases"/>
    <property type="match status" value="1"/>
</dbReference>
<dbReference type="Pfam" id="PF00535">
    <property type="entry name" value="Glycos_transf_2"/>
    <property type="match status" value="1"/>
</dbReference>
<dbReference type="Proteomes" id="UP000319908">
    <property type="component" value="Unassembled WGS sequence"/>
</dbReference>
<accession>A0A5C6C443</accession>
<comment type="caution">
    <text evidence="3">The sequence shown here is derived from an EMBL/GenBank/DDBJ whole genome shotgun (WGS) entry which is preliminary data.</text>
</comment>
<dbReference type="PANTHER" id="PTHR43179:SF7">
    <property type="entry name" value="RHAMNOSYLTRANSFERASE WBBL"/>
    <property type="match status" value="1"/>
</dbReference>
<sequence>MTTTKTSPSTASLSVVVLNYNSFELTIDLLRSLAEHELVDWMSVIVVDNNSPNDSYQEIKNAVASNRWDAWCRIVKSEQNGGFSAGNNLALVETTSTHVILLNSDTLVEAPSLTRLSQIADEQPDAAIFSPRLQWADGTAQNSCFRFFRPLTELVNAAGSGPITRLFPAATVPWETDGQGGHLACEPDWVSFACVLIRREVIEQIGLMDDDFFMYYEDIDFCRRARNAGYLIRHVPDTKVVHLRGGSSPVKSLQTQRKRRPRYYYAARARYYAKHFGRFGLFRANCFWLLGRGIAFCREAGGRRPPHACEAEWKDIWINFWNPLTGRHR</sequence>
<evidence type="ECO:0000259" key="1">
    <source>
        <dbReference type="Pfam" id="PF00535"/>
    </source>
</evidence>
<evidence type="ECO:0000313" key="4">
    <source>
        <dbReference type="Proteomes" id="UP000319908"/>
    </source>
</evidence>
<name>A0A5C6C443_9BACT</name>
<dbReference type="EC" id="2.4.1.289" evidence="3"/>
<dbReference type="RefSeq" id="WP_302117110.1">
    <property type="nucleotide sequence ID" value="NZ_SJPU01000001.1"/>
</dbReference>
<proteinExistence type="predicted"/>
<feature type="domain" description="Glycosyltransferase 2-like" evidence="1">
    <location>
        <begin position="14"/>
        <end position="131"/>
    </location>
</feature>
<keyword evidence="3" id="KW-0328">Glycosyltransferase</keyword>
<dbReference type="PANTHER" id="PTHR43179">
    <property type="entry name" value="RHAMNOSYLTRANSFERASE WBBL"/>
    <property type="match status" value="1"/>
</dbReference>
<dbReference type="AlphaFoldDB" id="A0A5C6C443"/>
<feature type="domain" description="Glycosyltransferase 2-like" evidence="2">
    <location>
        <begin position="194"/>
        <end position="284"/>
    </location>
</feature>
<gene>
    <name evidence="3" type="primary">wbbL</name>
    <name evidence="3" type="ORF">Poly21_02290</name>
</gene>
<organism evidence="3 4">
    <name type="scientific">Allorhodopirellula heiligendammensis</name>
    <dbReference type="NCBI Taxonomy" id="2714739"/>
    <lineage>
        <taxon>Bacteria</taxon>
        <taxon>Pseudomonadati</taxon>
        <taxon>Planctomycetota</taxon>
        <taxon>Planctomycetia</taxon>
        <taxon>Pirellulales</taxon>
        <taxon>Pirellulaceae</taxon>
        <taxon>Allorhodopirellula</taxon>
    </lineage>
</organism>
<dbReference type="EMBL" id="SJPU01000001">
    <property type="protein sequence ID" value="TWU18074.1"/>
    <property type="molecule type" value="Genomic_DNA"/>
</dbReference>
<dbReference type="InterPro" id="IPR001173">
    <property type="entry name" value="Glyco_trans_2-like"/>
</dbReference>